<dbReference type="Gene3D" id="1.10.287.70">
    <property type="match status" value="1"/>
</dbReference>
<evidence type="ECO:0000256" key="4">
    <source>
        <dbReference type="ARBA" id="ARBA00022989"/>
    </source>
</evidence>
<dbReference type="PANTHER" id="PTHR42643">
    <property type="entry name" value="IONOTROPIC RECEPTOR 20A-RELATED"/>
    <property type="match status" value="1"/>
</dbReference>
<comment type="subcellular location">
    <subcellularLocation>
        <location evidence="1">Cell membrane</location>
        <topology evidence="1">Multi-pass membrane protein</topology>
    </subcellularLocation>
</comment>
<reference evidence="9 10" key="1">
    <citation type="journal article" date="2018" name="Nat. Ecol. Evol.">
        <title>Genomic signatures of mitonuclear coevolution across populations of Tigriopus californicus.</title>
        <authorList>
            <person name="Barreto F.S."/>
            <person name="Watson E.T."/>
            <person name="Lima T.G."/>
            <person name="Willett C.S."/>
            <person name="Edmands S."/>
            <person name="Li W."/>
            <person name="Burton R.S."/>
        </authorList>
    </citation>
    <scope>NUCLEOTIDE SEQUENCE [LARGE SCALE GENOMIC DNA]</scope>
    <source>
        <strain evidence="9 10">San Diego</strain>
    </source>
</reference>
<dbReference type="GO" id="GO:0005886">
    <property type="term" value="C:plasma membrane"/>
    <property type="evidence" value="ECO:0007669"/>
    <property type="project" value="UniProtKB-SubCell"/>
</dbReference>
<evidence type="ECO:0000256" key="2">
    <source>
        <dbReference type="ARBA" id="ARBA00022475"/>
    </source>
</evidence>
<keyword evidence="5 8" id="KW-0472">Membrane</keyword>
<keyword evidence="2" id="KW-1003">Cell membrane</keyword>
<evidence type="ECO:0000256" key="5">
    <source>
        <dbReference type="ARBA" id="ARBA00023136"/>
    </source>
</evidence>
<organism evidence="9 10">
    <name type="scientific">Tigriopus californicus</name>
    <name type="common">Marine copepod</name>
    <dbReference type="NCBI Taxonomy" id="6832"/>
    <lineage>
        <taxon>Eukaryota</taxon>
        <taxon>Metazoa</taxon>
        <taxon>Ecdysozoa</taxon>
        <taxon>Arthropoda</taxon>
        <taxon>Crustacea</taxon>
        <taxon>Multicrustacea</taxon>
        <taxon>Hexanauplia</taxon>
        <taxon>Copepoda</taxon>
        <taxon>Harpacticoida</taxon>
        <taxon>Harpacticidae</taxon>
        <taxon>Tigriopus</taxon>
    </lineage>
</organism>
<sequence>MMLDVENGVGHMSIIMGRTIARNARFDFGYGPLFAFTGTTFYTQIPTLKASFFGPVGPLSLRVWIAILGSLAAFILTYVILIDENASDMLWSGIKLLAILVGKGSFQSPQNPRGLVLAWIWTIFCLLIGLIYTSVLITYLTMPRFSYVPDTWEELLESDYTIVFTQGSKFQEAFESSDENSIFGQVYKRVQAQQEDTNFDLGYGSVLTTAKRIFLLPKNEKALIWHTPTAVQDWFTLPNGKQLFHISKDVKDLNNNGHLMRKNSPYTDIIAQL</sequence>
<keyword evidence="7" id="KW-0325">Glycoprotein</keyword>
<dbReference type="InterPro" id="IPR052192">
    <property type="entry name" value="Insect_Ionotropic_Sensory_Rcpt"/>
</dbReference>
<evidence type="ECO:0000256" key="3">
    <source>
        <dbReference type="ARBA" id="ARBA00022692"/>
    </source>
</evidence>
<dbReference type="AlphaFoldDB" id="A0A553NU50"/>
<gene>
    <name evidence="9" type="ORF">TCAL_07476</name>
</gene>
<dbReference type="EMBL" id="VCGU01000010">
    <property type="protein sequence ID" value="TRY68965.1"/>
    <property type="molecule type" value="Genomic_DNA"/>
</dbReference>
<dbReference type="PANTHER" id="PTHR42643:SF24">
    <property type="entry name" value="IONOTROPIC RECEPTOR 60A"/>
    <property type="match status" value="1"/>
</dbReference>
<dbReference type="Proteomes" id="UP000318571">
    <property type="component" value="Chromosome 1"/>
</dbReference>
<feature type="non-terminal residue" evidence="9">
    <location>
        <position position="273"/>
    </location>
</feature>
<proteinExistence type="predicted"/>
<evidence type="ECO:0008006" key="11">
    <source>
        <dbReference type="Google" id="ProtNLM"/>
    </source>
</evidence>
<evidence type="ECO:0000256" key="1">
    <source>
        <dbReference type="ARBA" id="ARBA00004651"/>
    </source>
</evidence>
<keyword evidence="4 8" id="KW-1133">Transmembrane helix</keyword>
<evidence type="ECO:0000256" key="7">
    <source>
        <dbReference type="ARBA" id="ARBA00023180"/>
    </source>
</evidence>
<evidence type="ECO:0000313" key="10">
    <source>
        <dbReference type="Proteomes" id="UP000318571"/>
    </source>
</evidence>
<keyword evidence="6" id="KW-0675">Receptor</keyword>
<comment type="caution">
    <text evidence="9">The sequence shown here is derived from an EMBL/GenBank/DDBJ whole genome shotgun (WGS) entry which is preliminary data.</text>
</comment>
<evidence type="ECO:0000256" key="6">
    <source>
        <dbReference type="ARBA" id="ARBA00023170"/>
    </source>
</evidence>
<feature type="transmembrane region" description="Helical" evidence="8">
    <location>
        <begin position="61"/>
        <end position="82"/>
    </location>
</feature>
<protein>
    <recommendedName>
        <fullName evidence="11">Ionotropic glutamate receptor C-terminal domain-containing protein</fullName>
    </recommendedName>
</protein>
<keyword evidence="3 8" id="KW-0812">Transmembrane</keyword>
<keyword evidence="10" id="KW-1185">Reference proteome</keyword>
<feature type="transmembrane region" description="Helical" evidence="8">
    <location>
        <begin position="118"/>
        <end position="140"/>
    </location>
</feature>
<name>A0A553NU50_TIGCA</name>
<accession>A0A553NU50</accession>
<evidence type="ECO:0000256" key="8">
    <source>
        <dbReference type="SAM" id="Phobius"/>
    </source>
</evidence>
<evidence type="ECO:0000313" key="9">
    <source>
        <dbReference type="EMBL" id="TRY68965.1"/>
    </source>
</evidence>